<protein>
    <recommendedName>
        <fullName evidence="2">GIY-YIG domain-containing protein</fullName>
    </recommendedName>
</protein>
<feature type="domain" description="GIY-YIG" evidence="2">
    <location>
        <begin position="1"/>
        <end position="89"/>
    </location>
</feature>
<dbReference type="SUPFAM" id="SSF82771">
    <property type="entry name" value="GIY-YIG endonuclease"/>
    <property type="match status" value="1"/>
</dbReference>
<dbReference type="EMBL" id="LAZR01019835">
    <property type="protein sequence ID" value="KKL91060.1"/>
    <property type="molecule type" value="Genomic_DNA"/>
</dbReference>
<proteinExistence type="predicted"/>
<evidence type="ECO:0000256" key="1">
    <source>
        <dbReference type="SAM" id="MobiDB-lite"/>
    </source>
</evidence>
<gene>
    <name evidence="3" type="ORF">LCGC14_1898480</name>
</gene>
<evidence type="ECO:0000313" key="3">
    <source>
        <dbReference type="EMBL" id="KKL91060.1"/>
    </source>
</evidence>
<dbReference type="SMART" id="SM00465">
    <property type="entry name" value="GIYc"/>
    <property type="match status" value="1"/>
</dbReference>
<dbReference type="AlphaFoldDB" id="A0A0F9IB62"/>
<organism evidence="3">
    <name type="scientific">marine sediment metagenome</name>
    <dbReference type="NCBI Taxonomy" id="412755"/>
    <lineage>
        <taxon>unclassified sequences</taxon>
        <taxon>metagenomes</taxon>
        <taxon>ecological metagenomes</taxon>
    </lineage>
</organism>
<evidence type="ECO:0000259" key="2">
    <source>
        <dbReference type="SMART" id="SM00465"/>
    </source>
</evidence>
<dbReference type="Gene3D" id="3.40.1440.10">
    <property type="entry name" value="GIY-YIG endonuclease"/>
    <property type="match status" value="1"/>
</dbReference>
<dbReference type="SUPFAM" id="SSF64496">
    <property type="entry name" value="DNA-binding domain of intron-encoded endonucleases"/>
    <property type="match status" value="1"/>
</dbReference>
<feature type="region of interest" description="Disordered" evidence="1">
    <location>
        <begin position="86"/>
        <end position="116"/>
    </location>
</feature>
<sequence length="182" mass="20559">MLYLYQATNKINNKCYIGVSNNPKKRECYHRNGQGSKLLFQALLKYGINAIEFKTLVCGEDNYILDLEIKAIAHFNTMTPYGYNLSEGGTSGKQNQTSISQSANARRGSKRTPEMKKRMGIARCGKGMSHRAGFAKAVMVDGKIYDTITEAAKSMALKQNTLEMRCRRHDENNTWPRGWGYV</sequence>
<dbReference type="InterPro" id="IPR035901">
    <property type="entry name" value="GIY-YIG_endonuc_sf"/>
</dbReference>
<dbReference type="InterPro" id="IPR000305">
    <property type="entry name" value="GIY-YIG_endonuc"/>
</dbReference>
<reference evidence="3" key="1">
    <citation type="journal article" date="2015" name="Nature">
        <title>Complex archaea that bridge the gap between prokaryotes and eukaryotes.</title>
        <authorList>
            <person name="Spang A."/>
            <person name="Saw J.H."/>
            <person name="Jorgensen S.L."/>
            <person name="Zaremba-Niedzwiedzka K."/>
            <person name="Martijn J."/>
            <person name="Lind A.E."/>
            <person name="van Eijk R."/>
            <person name="Schleper C."/>
            <person name="Guy L."/>
            <person name="Ettema T.J."/>
        </authorList>
    </citation>
    <scope>NUCLEOTIDE SEQUENCE</scope>
</reference>
<accession>A0A0F9IB62</accession>
<comment type="caution">
    <text evidence="3">The sequence shown here is derived from an EMBL/GenBank/DDBJ whole genome shotgun (WGS) entry which is preliminary data.</text>
</comment>
<dbReference type="Pfam" id="PF01541">
    <property type="entry name" value="GIY-YIG"/>
    <property type="match status" value="1"/>
</dbReference>
<feature type="compositionally biased region" description="Polar residues" evidence="1">
    <location>
        <begin position="92"/>
        <end position="104"/>
    </location>
</feature>
<name>A0A0F9IB62_9ZZZZ</name>